<dbReference type="EMBL" id="JAUHHV010000004">
    <property type="protein sequence ID" value="KAK1427517.1"/>
    <property type="molecule type" value="Genomic_DNA"/>
</dbReference>
<evidence type="ECO:0000313" key="2">
    <source>
        <dbReference type="Proteomes" id="UP001229421"/>
    </source>
</evidence>
<keyword evidence="2" id="KW-1185">Reference proteome</keyword>
<dbReference type="AlphaFoldDB" id="A0AAD8P0B3"/>
<sequence>MAYRYPSYDTQFLDSSCVGSLWQPRTWKPLQKDGDCKLSGWGFMFIFEKRKQVAILLHGFDHAIFDVVISHLKSYQILKLQHKVRRYPSLCVIPDIKRQKSKFQIISSMTRLSQISYRGLGCCVWVKIITSKVLNVAGIIGRFNFKTRKLGEL</sequence>
<gene>
    <name evidence="1" type="ORF">QVD17_16204</name>
</gene>
<organism evidence="1 2">
    <name type="scientific">Tagetes erecta</name>
    <name type="common">African marigold</name>
    <dbReference type="NCBI Taxonomy" id="13708"/>
    <lineage>
        <taxon>Eukaryota</taxon>
        <taxon>Viridiplantae</taxon>
        <taxon>Streptophyta</taxon>
        <taxon>Embryophyta</taxon>
        <taxon>Tracheophyta</taxon>
        <taxon>Spermatophyta</taxon>
        <taxon>Magnoliopsida</taxon>
        <taxon>eudicotyledons</taxon>
        <taxon>Gunneridae</taxon>
        <taxon>Pentapetalae</taxon>
        <taxon>asterids</taxon>
        <taxon>campanulids</taxon>
        <taxon>Asterales</taxon>
        <taxon>Asteraceae</taxon>
        <taxon>Asteroideae</taxon>
        <taxon>Heliantheae alliance</taxon>
        <taxon>Tageteae</taxon>
        <taxon>Tagetes</taxon>
    </lineage>
</organism>
<proteinExistence type="predicted"/>
<accession>A0AAD8P0B3</accession>
<comment type="caution">
    <text evidence="1">The sequence shown here is derived from an EMBL/GenBank/DDBJ whole genome shotgun (WGS) entry which is preliminary data.</text>
</comment>
<evidence type="ECO:0000313" key="1">
    <source>
        <dbReference type="EMBL" id="KAK1427517.1"/>
    </source>
</evidence>
<dbReference type="Proteomes" id="UP001229421">
    <property type="component" value="Unassembled WGS sequence"/>
</dbReference>
<name>A0AAD8P0B3_TARER</name>
<reference evidence="1" key="1">
    <citation type="journal article" date="2023" name="bioRxiv">
        <title>Improved chromosome-level genome assembly for marigold (Tagetes erecta).</title>
        <authorList>
            <person name="Jiang F."/>
            <person name="Yuan L."/>
            <person name="Wang S."/>
            <person name="Wang H."/>
            <person name="Xu D."/>
            <person name="Wang A."/>
            <person name="Fan W."/>
        </authorList>
    </citation>
    <scope>NUCLEOTIDE SEQUENCE</scope>
    <source>
        <strain evidence="1">WSJ</strain>
        <tissue evidence="1">Leaf</tissue>
    </source>
</reference>
<protein>
    <submittedName>
        <fullName evidence="1">Uncharacterized protein</fullName>
    </submittedName>
</protein>